<dbReference type="AlphaFoldDB" id="X1N938"/>
<protein>
    <submittedName>
        <fullName evidence="1">Uncharacterized protein</fullName>
    </submittedName>
</protein>
<evidence type="ECO:0000313" key="1">
    <source>
        <dbReference type="EMBL" id="GAI26721.1"/>
    </source>
</evidence>
<reference evidence="1" key="1">
    <citation type="journal article" date="2014" name="Front. Microbiol.">
        <title>High frequency of phylogenetically diverse reductive dehalogenase-homologous genes in deep subseafloor sedimentary metagenomes.</title>
        <authorList>
            <person name="Kawai M."/>
            <person name="Futagami T."/>
            <person name="Toyoda A."/>
            <person name="Takaki Y."/>
            <person name="Nishi S."/>
            <person name="Hori S."/>
            <person name="Arai W."/>
            <person name="Tsubouchi T."/>
            <person name="Morono Y."/>
            <person name="Uchiyama I."/>
            <person name="Ito T."/>
            <person name="Fujiyama A."/>
            <person name="Inagaki F."/>
            <person name="Takami H."/>
        </authorList>
    </citation>
    <scope>NUCLEOTIDE SEQUENCE</scope>
    <source>
        <strain evidence="1">Expedition CK06-06</strain>
    </source>
</reference>
<sequence>FMGNPLAQPHLDIKVLAKKIVSCSFSDKFEYIECGNVSISVVEIGPPREIYHDVNLFAKGEFL</sequence>
<dbReference type="EMBL" id="BARV01020385">
    <property type="protein sequence ID" value="GAI26721.1"/>
    <property type="molecule type" value="Genomic_DNA"/>
</dbReference>
<comment type="caution">
    <text evidence="1">The sequence shown here is derived from an EMBL/GenBank/DDBJ whole genome shotgun (WGS) entry which is preliminary data.</text>
</comment>
<gene>
    <name evidence="1" type="ORF">S06H3_34029</name>
</gene>
<organism evidence="1">
    <name type="scientific">marine sediment metagenome</name>
    <dbReference type="NCBI Taxonomy" id="412755"/>
    <lineage>
        <taxon>unclassified sequences</taxon>
        <taxon>metagenomes</taxon>
        <taxon>ecological metagenomes</taxon>
    </lineage>
</organism>
<feature type="non-terminal residue" evidence="1">
    <location>
        <position position="1"/>
    </location>
</feature>
<name>X1N938_9ZZZZ</name>
<accession>X1N938</accession>
<proteinExistence type="predicted"/>